<dbReference type="EMBL" id="BAABCQ010000009">
    <property type="protein sequence ID" value="GAA3956578.1"/>
    <property type="molecule type" value="Genomic_DNA"/>
</dbReference>
<reference evidence="2" key="1">
    <citation type="journal article" date="2019" name="Int. J. Syst. Evol. Microbiol.">
        <title>The Global Catalogue of Microorganisms (GCM) 10K type strain sequencing project: providing services to taxonomists for standard genome sequencing and annotation.</title>
        <authorList>
            <consortium name="The Broad Institute Genomics Platform"/>
            <consortium name="The Broad Institute Genome Sequencing Center for Infectious Disease"/>
            <person name="Wu L."/>
            <person name="Ma J."/>
        </authorList>
    </citation>
    <scope>NUCLEOTIDE SEQUENCE [LARGE SCALE GENOMIC DNA]</scope>
    <source>
        <strain evidence="2">JCM 17027</strain>
    </source>
</reference>
<organism evidence="1 2">
    <name type="scientific">Streptomyces marokkonensis</name>
    <dbReference type="NCBI Taxonomy" id="324855"/>
    <lineage>
        <taxon>Bacteria</taxon>
        <taxon>Bacillati</taxon>
        <taxon>Actinomycetota</taxon>
        <taxon>Actinomycetes</taxon>
        <taxon>Kitasatosporales</taxon>
        <taxon>Streptomycetaceae</taxon>
        <taxon>Streptomyces</taxon>
    </lineage>
</organism>
<name>A0ABP7NY80_9ACTN</name>
<protein>
    <submittedName>
        <fullName evidence="1">Uncharacterized protein</fullName>
    </submittedName>
</protein>
<evidence type="ECO:0000313" key="2">
    <source>
        <dbReference type="Proteomes" id="UP001500034"/>
    </source>
</evidence>
<comment type="caution">
    <text evidence="1">The sequence shown here is derived from an EMBL/GenBank/DDBJ whole genome shotgun (WGS) entry which is preliminary data.</text>
</comment>
<dbReference type="Proteomes" id="UP001500034">
    <property type="component" value="Unassembled WGS sequence"/>
</dbReference>
<sequence>MLVMATKPARSLRDAGQEWLLACTDQPTRVRRAWNADRLAPFDTGTHWRVVEAPLLMTLHAMRRIGSARLGPVLADAETDLAWWLVHSQLDDELDDIRQLTVRPAGWVLKCPPVLSLLGGRTWLERPDGTGRLTDPVLLGAAFGPGGTRLPTEVPA</sequence>
<evidence type="ECO:0000313" key="1">
    <source>
        <dbReference type="EMBL" id="GAA3956578.1"/>
    </source>
</evidence>
<proteinExistence type="predicted"/>
<keyword evidence="2" id="KW-1185">Reference proteome</keyword>
<gene>
    <name evidence="1" type="ORF">GCM10022384_07140</name>
</gene>
<accession>A0ABP7NY80</accession>